<dbReference type="GO" id="GO:0043335">
    <property type="term" value="P:protein unfolding"/>
    <property type="evidence" value="ECO:0007669"/>
    <property type="project" value="UniProtKB-UniRule"/>
</dbReference>
<dbReference type="OrthoDB" id="9804062at2"/>
<feature type="binding site" evidence="5">
    <location>
        <position position="398"/>
    </location>
    <ligand>
        <name>ATP</name>
        <dbReference type="ChEBI" id="CHEBI:30616"/>
    </ligand>
</feature>
<dbReference type="Gene3D" id="3.40.50.300">
    <property type="entry name" value="P-loop containing nucleotide triphosphate hydrolases"/>
    <property type="match status" value="2"/>
</dbReference>
<feature type="binding site" evidence="5">
    <location>
        <position position="261"/>
    </location>
    <ligand>
        <name>ATP</name>
        <dbReference type="ChEBI" id="CHEBI:30616"/>
    </ligand>
</feature>
<proteinExistence type="inferred from homology"/>
<dbReference type="NCBIfam" id="TIGR00390">
    <property type="entry name" value="hslU"/>
    <property type="match status" value="1"/>
</dbReference>
<comment type="similarity">
    <text evidence="1 5">Belongs to the ClpX chaperone family. HslU subfamily.</text>
</comment>
<keyword evidence="5" id="KW-0963">Cytoplasm</keyword>
<dbReference type="RefSeq" id="WP_145059854.1">
    <property type="nucleotide sequence ID" value="NZ_CP036263.1"/>
</dbReference>
<dbReference type="InterPro" id="IPR003593">
    <property type="entry name" value="AAA+_ATPase"/>
</dbReference>
<dbReference type="Pfam" id="PF10431">
    <property type="entry name" value="ClpB_D2-small"/>
    <property type="match status" value="1"/>
</dbReference>
<sequence>MKNLTPRQVVSELDRHIVGQADAKKSVAIAIRNRWRRQQLDDDLRKEVNPKNILMIGPTGVGKTEIARRLAKLTEAPFIKVEASKYTEVGYYGRDVESMIRELVENAIGLVREQELESVKEEAKQRVEEKLVDLLAPQPASFDVGVDSSDSPERYERTREKMKAMLLGGELENRNVEIATEQKVQAMVMPGMGGPGGDQMDFDFQGMLEKIIPKNVVRRELTVAEARKVLFDQQCEALINQEKVNAKAVDLAENTGIIFIDELDKVVSSEGGRGADVSRQGVQRDLLPIVEGTTVQTRYGYIKTDHILFVAAGAFHTTKPSELMPELQGRFPIRVELNDLTKDDFVRILSEPKNSLTRQYSALLNTEGVKLDFTEDAIEALAEFAYQVNQSTQNIGARRLHTIMERLLEDLSFEAPDMGSGKVEVNAAYVKERLEEIAQDEDLSKFIL</sequence>
<dbReference type="InterPro" id="IPR027417">
    <property type="entry name" value="P-loop_NTPase"/>
</dbReference>
<evidence type="ECO:0000313" key="9">
    <source>
        <dbReference type="Proteomes" id="UP000319852"/>
    </source>
</evidence>
<dbReference type="KEGG" id="amob:HG15A2_19170"/>
<feature type="binding site" evidence="5">
    <location>
        <position position="18"/>
    </location>
    <ligand>
        <name>ATP</name>
        <dbReference type="ChEBI" id="CHEBI:30616"/>
    </ligand>
</feature>
<feature type="binding site" evidence="5">
    <location>
        <position position="326"/>
    </location>
    <ligand>
        <name>ATP</name>
        <dbReference type="ChEBI" id="CHEBI:30616"/>
    </ligand>
</feature>
<dbReference type="PANTHER" id="PTHR48102">
    <property type="entry name" value="ATP-DEPENDENT CLP PROTEASE ATP-BINDING SUBUNIT CLPX-LIKE, MITOCHONDRIAL-RELATED"/>
    <property type="match status" value="1"/>
</dbReference>
<organism evidence="8 9">
    <name type="scientific">Adhaeretor mobilis</name>
    <dbReference type="NCBI Taxonomy" id="1930276"/>
    <lineage>
        <taxon>Bacteria</taxon>
        <taxon>Pseudomonadati</taxon>
        <taxon>Planctomycetota</taxon>
        <taxon>Planctomycetia</taxon>
        <taxon>Pirellulales</taxon>
        <taxon>Lacipirellulaceae</taxon>
        <taxon>Adhaeretor</taxon>
    </lineage>
</organism>
<dbReference type="Gene3D" id="1.10.8.60">
    <property type="match status" value="1"/>
</dbReference>
<dbReference type="InterPro" id="IPR019489">
    <property type="entry name" value="Clp_ATPase_C"/>
</dbReference>
<dbReference type="Pfam" id="PF07724">
    <property type="entry name" value="AAA_2"/>
    <property type="match status" value="1"/>
</dbReference>
<name>A0A517MUT4_9BACT</name>
<gene>
    <name evidence="8" type="primary">clpY</name>
    <name evidence="5" type="synonym">hslU</name>
    <name evidence="8" type="ORF">HG15A2_19170</name>
</gene>
<protein>
    <recommendedName>
        <fullName evidence="5">ATP-dependent protease ATPase subunit HslU</fullName>
    </recommendedName>
    <alternativeName>
        <fullName evidence="5">Unfoldase HslU</fullName>
    </alternativeName>
</protein>
<evidence type="ECO:0000259" key="6">
    <source>
        <dbReference type="SMART" id="SM00382"/>
    </source>
</evidence>
<reference evidence="8 9" key="1">
    <citation type="submission" date="2019-02" db="EMBL/GenBank/DDBJ databases">
        <title>Deep-cultivation of Planctomycetes and their phenomic and genomic characterization uncovers novel biology.</title>
        <authorList>
            <person name="Wiegand S."/>
            <person name="Jogler M."/>
            <person name="Boedeker C."/>
            <person name="Pinto D."/>
            <person name="Vollmers J."/>
            <person name="Rivas-Marin E."/>
            <person name="Kohn T."/>
            <person name="Peeters S.H."/>
            <person name="Heuer A."/>
            <person name="Rast P."/>
            <person name="Oberbeckmann S."/>
            <person name="Bunk B."/>
            <person name="Jeske O."/>
            <person name="Meyerdierks A."/>
            <person name="Storesund J.E."/>
            <person name="Kallscheuer N."/>
            <person name="Luecker S."/>
            <person name="Lage O.M."/>
            <person name="Pohl T."/>
            <person name="Merkel B.J."/>
            <person name="Hornburger P."/>
            <person name="Mueller R.-W."/>
            <person name="Bruemmer F."/>
            <person name="Labrenz M."/>
            <person name="Spormann A.M."/>
            <person name="Op den Camp H."/>
            <person name="Overmann J."/>
            <person name="Amann R."/>
            <person name="Jetten M.S.M."/>
            <person name="Mascher T."/>
            <person name="Medema M.H."/>
            <person name="Devos D.P."/>
            <person name="Kaster A.-K."/>
            <person name="Ovreas L."/>
            <person name="Rohde M."/>
            <person name="Galperin M.Y."/>
            <person name="Jogler C."/>
        </authorList>
    </citation>
    <scope>NUCLEOTIDE SEQUENCE [LARGE SCALE GENOMIC DNA]</scope>
    <source>
        <strain evidence="8 9">HG15A2</strain>
    </source>
</reference>
<dbReference type="GO" id="GO:0009376">
    <property type="term" value="C:HslUV protease complex"/>
    <property type="evidence" value="ECO:0007669"/>
    <property type="project" value="UniProtKB-UniRule"/>
</dbReference>
<dbReference type="Gene3D" id="1.10.8.10">
    <property type="entry name" value="DNA helicase RuvA subunit, C-terminal domain"/>
    <property type="match status" value="1"/>
</dbReference>
<evidence type="ECO:0000256" key="2">
    <source>
        <dbReference type="ARBA" id="ARBA00022741"/>
    </source>
</evidence>
<dbReference type="GO" id="GO:0005524">
    <property type="term" value="F:ATP binding"/>
    <property type="evidence" value="ECO:0007669"/>
    <property type="project" value="UniProtKB-UniRule"/>
</dbReference>
<dbReference type="Proteomes" id="UP000319852">
    <property type="component" value="Chromosome"/>
</dbReference>
<dbReference type="FunFam" id="3.40.50.300:FF:000220">
    <property type="entry name" value="ATP-dependent protease ATPase subunit HslU"/>
    <property type="match status" value="1"/>
</dbReference>
<evidence type="ECO:0000256" key="1">
    <source>
        <dbReference type="ARBA" id="ARBA00009771"/>
    </source>
</evidence>
<comment type="subcellular location">
    <subcellularLocation>
        <location evidence="5">Cytoplasm</location>
    </subcellularLocation>
</comment>
<evidence type="ECO:0000259" key="7">
    <source>
        <dbReference type="SMART" id="SM01086"/>
    </source>
</evidence>
<dbReference type="NCBIfam" id="NF003544">
    <property type="entry name" value="PRK05201.1"/>
    <property type="match status" value="1"/>
</dbReference>
<dbReference type="InterPro" id="IPR050052">
    <property type="entry name" value="ATP-dep_Clp_protease_ClpX"/>
</dbReference>
<evidence type="ECO:0000313" key="8">
    <source>
        <dbReference type="EMBL" id="QDS98636.1"/>
    </source>
</evidence>
<evidence type="ECO:0000256" key="3">
    <source>
        <dbReference type="ARBA" id="ARBA00022840"/>
    </source>
</evidence>
<feature type="domain" description="Clp ATPase C-terminal" evidence="7">
    <location>
        <begin position="340"/>
        <end position="434"/>
    </location>
</feature>
<dbReference type="GO" id="GO:0036402">
    <property type="term" value="F:proteasome-activating activity"/>
    <property type="evidence" value="ECO:0007669"/>
    <property type="project" value="UniProtKB-UniRule"/>
</dbReference>
<dbReference type="CDD" id="cd19498">
    <property type="entry name" value="RecA-like_HslU"/>
    <property type="match status" value="1"/>
</dbReference>
<keyword evidence="8" id="KW-0645">Protease</keyword>
<dbReference type="AlphaFoldDB" id="A0A517MUT4"/>
<keyword evidence="9" id="KW-1185">Reference proteome</keyword>
<evidence type="ECO:0000256" key="5">
    <source>
        <dbReference type="HAMAP-Rule" id="MF_00249"/>
    </source>
</evidence>
<keyword evidence="3 5" id="KW-0067">ATP-binding</keyword>
<keyword evidence="8" id="KW-0378">Hydrolase</keyword>
<dbReference type="SUPFAM" id="SSF52540">
    <property type="entry name" value="P-loop containing nucleoside triphosphate hydrolases"/>
    <property type="match status" value="1"/>
</dbReference>
<keyword evidence="2 5" id="KW-0547">Nucleotide-binding</keyword>
<dbReference type="GO" id="GO:0008233">
    <property type="term" value="F:peptidase activity"/>
    <property type="evidence" value="ECO:0007669"/>
    <property type="project" value="UniProtKB-KW"/>
</dbReference>
<feature type="binding site" evidence="5">
    <location>
        <begin position="60"/>
        <end position="65"/>
    </location>
    <ligand>
        <name>ATP</name>
        <dbReference type="ChEBI" id="CHEBI:30616"/>
    </ligand>
</feature>
<comment type="subunit">
    <text evidence="5">A double ring-shaped homohexamer of HslV is capped on each side by a ring-shaped HslU homohexamer. The assembly of the HslU/HslV complex is dependent on binding of ATP.</text>
</comment>
<dbReference type="SMART" id="SM00382">
    <property type="entry name" value="AAA"/>
    <property type="match status" value="1"/>
</dbReference>
<dbReference type="SMART" id="SM01086">
    <property type="entry name" value="ClpB_D2-small"/>
    <property type="match status" value="1"/>
</dbReference>
<keyword evidence="4 5" id="KW-0143">Chaperone</keyword>
<accession>A0A517MUT4</accession>
<dbReference type="InterPro" id="IPR003959">
    <property type="entry name" value="ATPase_AAA_core"/>
</dbReference>
<dbReference type="Pfam" id="PF00004">
    <property type="entry name" value="AAA"/>
    <property type="match status" value="1"/>
</dbReference>
<dbReference type="EMBL" id="CP036263">
    <property type="protein sequence ID" value="QDS98636.1"/>
    <property type="molecule type" value="Genomic_DNA"/>
</dbReference>
<comment type="function">
    <text evidence="5">ATPase subunit of a proteasome-like degradation complex; this subunit has chaperone activity. The binding of ATP and its subsequent hydrolysis by HslU are essential for unfolding of protein substrates subsequently hydrolyzed by HslV. HslU recognizes the N-terminal part of its protein substrates and unfolds these before they are guided to HslV for hydrolysis.</text>
</comment>
<dbReference type="GO" id="GO:0016887">
    <property type="term" value="F:ATP hydrolysis activity"/>
    <property type="evidence" value="ECO:0007669"/>
    <property type="project" value="InterPro"/>
</dbReference>
<dbReference type="PANTHER" id="PTHR48102:SF3">
    <property type="entry name" value="ATP-DEPENDENT PROTEASE ATPASE SUBUNIT HSLU"/>
    <property type="match status" value="1"/>
</dbReference>
<dbReference type="HAMAP" id="MF_00249">
    <property type="entry name" value="HslU"/>
    <property type="match status" value="1"/>
</dbReference>
<feature type="domain" description="AAA+ ATPase" evidence="6">
    <location>
        <begin position="49"/>
        <end position="337"/>
    </location>
</feature>
<dbReference type="InterPro" id="IPR004491">
    <property type="entry name" value="HslU"/>
</dbReference>
<evidence type="ECO:0000256" key="4">
    <source>
        <dbReference type="ARBA" id="ARBA00023186"/>
    </source>
</evidence>